<evidence type="ECO:0000256" key="4">
    <source>
        <dbReference type="ARBA" id="ARBA00022737"/>
    </source>
</evidence>
<dbReference type="Gene3D" id="1.25.40.10">
    <property type="entry name" value="Tetratricopeptide repeat domain"/>
    <property type="match status" value="2"/>
</dbReference>
<dbReference type="PANTHER" id="PTHR16056:SF16">
    <property type="entry name" value="REGULATOR OF MICROTUBULE DYNAMICS PROTEIN 1"/>
    <property type="match status" value="1"/>
</dbReference>
<evidence type="ECO:0000256" key="1">
    <source>
        <dbReference type="ARBA" id="ARBA00004245"/>
    </source>
</evidence>
<dbReference type="InterPro" id="IPR011990">
    <property type="entry name" value="TPR-like_helical_dom_sf"/>
</dbReference>
<comment type="subunit">
    <text evidence="2">Interacts with microtubules.</text>
</comment>
<evidence type="ECO:0000313" key="9">
    <source>
        <dbReference type="EMBL" id="MCW9707161.1"/>
    </source>
</evidence>
<dbReference type="SMART" id="SM00028">
    <property type="entry name" value="TPR"/>
    <property type="match status" value="2"/>
</dbReference>
<keyword evidence="5" id="KW-0802">TPR repeat</keyword>
<reference evidence="9 10" key="1">
    <citation type="submission" date="2021-03" db="EMBL/GenBank/DDBJ databases">
        <title>Aliifodinibius sp. nov., a new bacterium isolated from saline soil.</title>
        <authorList>
            <person name="Galisteo C."/>
            <person name="De La Haba R."/>
            <person name="Sanchez-Porro C."/>
            <person name="Ventosa A."/>
        </authorList>
    </citation>
    <scope>NUCLEOTIDE SEQUENCE [LARGE SCALE GENOMIC DNA]</scope>
    <source>
        <strain evidence="9 10">1BSP15-2V2</strain>
    </source>
</reference>
<accession>A0ABT3PMI6</accession>
<organism evidence="9 10">
    <name type="scientific">Fodinibius salsisoli</name>
    <dbReference type="NCBI Taxonomy" id="2820877"/>
    <lineage>
        <taxon>Bacteria</taxon>
        <taxon>Pseudomonadati</taxon>
        <taxon>Balneolota</taxon>
        <taxon>Balneolia</taxon>
        <taxon>Balneolales</taxon>
        <taxon>Balneolaceae</taxon>
        <taxon>Fodinibius</taxon>
    </lineage>
</organism>
<evidence type="ECO:0000256" key="6">
    <source>
        <dbReference type="ARBA" id="ARBA00023212"/>
    </source>
</evidence>
<keyword evidence="6" id="KW-0206">Cytoskeleton</keyword>
<keyword evidence="4" id="KW-0677">Repeat</keyword>
<comment type="caution">
    <text evidence="9">The sequence shown here is derived from an EMBL/GenBank/DDBJ whole genome shotgun (WGS) entry which is preliminary data.</text>
</comment>
<evidence type="ECO:0000256" key="5">
    <source>
        <dbReference type="ARBA" id="ARBA00022803"/>
    </source>
</evidence>
<dbReference type="RefSeq" id="WP_265765920.1">
    <property type="nucleotide sequence ID" value="NZ_JAGGJA010000006.1"/>
</dbReference>
<evidence type="ECO:0000256" key="2">
    <source>
        <dbReference type="ARBA" id="ARBA00011375"/>
    </source>
</evidence>
<name>A0ABT3PMI6_9BACT</name>
<dbReference type="SUPFAM" id="SSF48452">
    <property type="entry name" value="TPR-like"/>
    <property type="match status" value="1"/>
</dbReference>
<evidence type="ECO:0000256" key="7">
    <source>
        <dbReference type="ARBA" id="ARBA00039966"/>
    </source>
</evidence>
<keyword evidence="3" id="KW-0963">Cytoplasm</keyword>
<dbReference type="PANTHER" id="PTHR16056">
    <property type="entry name" value="REGULATOR OF MICROTUBULE DYNAMICS PROTEIN"/>
    <property type="match status" value="1"/>
</dbReference>
<protein>
    <recommendedName>
        <fullName evidence="7">Regulator of microtubule dynamics protein 1</fullName>
    </recommendedName>
    <alternativeName>
        <fullName evidence="8">Protein FAM82B</fullName>
    </alternativeName>
</protein>
<dbReference type="InterPro" id="IPR049039">
    <property type="entry name" value="RMD1-3_a_helical_rpt"/>
</dbReference>
<keyword evidence="10" id="KW-1185">Reference proteome</keyword>
<sequence>MDIIRKPILLIGLLVLPGLLLAQEHSMLEGRADSLYEKHEEEQALELYEQILTKSPENFEALWRGSFLYSRLGNRQEGKDRQKEYYNKAIDLAEQALAVDSTHTQSNFVMSVAMGRKALISGAREKVSASRAIKKYADRAIEYDSTNAGAWHVLGRWHFKVANLSWLERAAANTLFGGIPDASNEKAAEYIQKAITLDEDYVLYYFDLARAYRELDKEVQAIETCQKAIELPVLVPGDMEIKQQCKELIEDL</sequence>
<dbReference type="EMBL" id="JAGGJA010000006">
    <property type="protein sequence ID" value="MCW9707161.1"/>
    <property type="molecule type" value="Genomic_DNA"/>
</dbReference>
<proteinExistence type="predicted"/>
<evidence type="ECO:0000313" key="10">
    <source>
        <dbReference type="Proteomes" id="UP001207918"/>
    </source>
</evidence>
<dbReference type="Proteomes" id="UP001207918">
    <property type="component" value="Unassembled WGS sequence"/>
</dbReference>
<dbReference type="Pfam" id="PF21033">
    <property type="entry name" value="RMD1-3"/>
    <property type="match status" value="1"/>
</dbReference>
<evidence type="ECO:0000256" key="3">
    <source>
        <dbReference type="ARBA" id="ARBA00022490"/>
    </source>
</evidence>
<comment type="subcellular location">
    <subcellularLocation>
        <location evidence="1">Cytoplasm</location>
        <location evidence="1">Cytoskeleton</location>
    </subcellularLocation>
</comment>
<gene>
    <name evidence="9" type="ORF">J6I44_09860</name>
</gene>
<dbReference type="InterPro" id="IPR019734">
    <property type="entry name" value="TPR_rpt"/>
</dbReference>
<evidence type="ECO:0000256" key="8">
    <source>
        <dbReference type="ARBA" id="ARBA00041958"/>
    </source>
</evidence>